<evidence type="ECO:0000313" key="3">
    <source>
        <dbReference type="Proteomes" id="UP000031030"/>
    </source>
</evidence>
<proteinExistence type="predicted"/>
<comment type="caution">
    <text evidence="2">The sequence shown here is derived from an EMBL/GenBank/DDBJ whole genome shotgun (WGS) entry which is preliminary data.</text>
</comment>
<protein>
    <submittedName>
        <fullName evidence="2">Heavy metal transporter</fullName>
    </submittedName>
</protein>
<dbReference type="InterPro" id="IPR006121">
    <property type="entry name" value="HMA_dom"/>
</dbReference>
<dbReference type="OrthoDB" id="9813965at2"/>
<dbReference type="GO" id="GO:0046872">
    <property type="term" value="F:metal ion binding"/>
    <property type="evidence" value="ECO:0007669"/>
    <property type="project" value="InterPro"/>
</dbReference>
<organism evidence="2 3">
    <name type="scientific">Microbacterium mangrovi</name>
    <dbReference type="NCBI Taxonomy" id="1348253"/>
    <lineage>
        <taxon>Bacteria</taxon>
        <taxon>Bacillati</taxon>
        <taxon>Actinomycetota</taxon>
        <taxon>Actinomycetes</taxon>
        <taxon>Micrococcales</taxon>
        <taxon>Microbacteriaceae</taxon>
        <taxon>Microbacterium</taxon>
    </lineage>
</organism>
<gene>
    <name evidence="2" type="ORF">LK09_06300</name>
</gene>
<feature type="domain" description="HMA" evidence="1">
    <location>
        <begin position="2"/>
        <end position="67"/>
    </location>
</feature>
<dbReference type="PROSITE" id="PS50846">
    <property type="entry name" value="HMA_2"/>
    <property type="match status" value="1"/>
</dbReference>
<accession>A0A0B2AAH3</accession>
<dbReference type="Proteomes" id="UP000031030">
    <property type="component" value="Unassembled WGS sequence"/>
</dbReference>
<sequence>MTTIEFQVTGMSCGHCEASVRSEVGAVPGVASAEASAATGRLVVEASGPVDEAAVIAAVAEAGYTAARAA</sequence>
<dbReference type="InterPro" id="IPR036163">
    <property type="entry name" value="HMA_dom_sf"/>
</dbReference>
<name>A0A0B2AAH3_9MICO</name>
<dbReference type="EMBL" id="JTDK01000006">
    <property type="protein sequence ID" value="KHK98577.1"/>
    <property type="molecule type" value="Genomic_DNA"/>
</dbReference>
<dbReference type="AlphaFoldDB" id="A0A0B2AAH3"/>
<dbReference type="SUPFAM" id="SSF55008">
    <property type="entry name" value="HMA, heavy metal-associated domain"/>
    <property type="match status" value="1"/>
</dbReference>
<dbReference type="RefSeq" id="WP_039397221.1">
    <property type="nucleotide sequence ID" value="NZ_JTDK01000006.1"/>
</dbReference>
<evidence type="ECO:0000259" key="1">
    <source>
        <dbReference type="PROSITE" id="PS50846"/>
    </source>
</evidence>
<evidence type="ECO:0000313" key="2">
    <source>
        <dbReference type="EMBL" id="KHK98577.1"/>
    </source>
</evidence>
<dbReference type="Gene3D" id="3.30.70.100">
    <property type="match status" value="1"/>
</dbReference>
<keyword evidence="3" id="KW-1185">Reference proteome</keyword>
<dbReference type="STRING" id="1348253.LK09_06300"/>
<reference evidence="2 3" key="1">
    <citation type="submission" date="2014-11" db="EMBL/GenBank/DDBJ databases">
        <title>Genome sequence of Microbacterium mangrovi MUSC 115(T).</title>
        <authorList>
            <person name="Lee L.-H."/>
        </authorList>
    </citation>
    <scope>NUCLEOTIDE SEQUENCE [LARGE SCALE GENOMIC DNA]</scope>
    <source>
        <strain evidence="2 3">MUSC 115</strain>
    </source>
</reference>
<dbReference type="CDD" id="cd00371">
    <property type="entry name" value="HMA"/>
    <property type="match status" value="1"/>
</dbReference>
<dbReference type="Pfam" id="PF00403">
    <property type="entry name" value="HMA"/>
    <property type="match status" value="1"/>
</dbReference>